<evidence type="ECO:0000256" key="2">
    <source>
        <dbReference type="ARBA" id="ARBA00023125"/>
    </source>
</evidence>
<keyword evidence="3" id="KW-0804">Transcription</keyword>
<keyword evidence="8" id="KW-1185">Reference proteome</keyword>
<dbReference type="InterPro" id="IPR016032">
    <property type="entry name" value="Sig_transdc_resp-reg_C-effctor"/>
</dbReference>
<sequence length="226" mass="24393">MNTPQNLQTATPIVAIVDDDEAVRDGLALLLRTVGLPTRCYADAATFLADADDSALGCALVDVRMPGMSGLDLLDRMSERTHLPVIVLTGHGNVDSCRRAFKSGALDFLRKPVDDDELIGVVQEAIRRHEQSRDCDDAMHERAARIATLSAREREVLDGIVRGLSNKEIARDLGGLSPRTVETYRANVFDKLQASSVVELVRDYAILLGVIGGGSGALDVGRWLAA</sequence>
<dbReference type="PANTHER" id="PTHR44688:SF16">
    <property type="entry name" value="DNA-BINDING TRANSCRIPTIONAL ACTIVATOR DEVR_DOSR"/>
    <property type="match status" value="1"/>
</dbReference>
<evidence type="ECO:0000256" key="3">
    <source>
        <dbReference type="ARBA" id="ARBA00023163"/>
    </source>
</evidence>
<evidence type="ECO:0000313" key="8">
    <source>
        <dbReference type="Proteomes" id="UP001162811"/>
    </source>
</evidence>
<proteinExistence type="predicted"/>
<dbReference type="SUPFAM" id="SSF46894">
    <property type="entry name" value="C-terminal effector domain of the bipartite response regulators"/>
    <property type="match status" value="1"/>
</dbReference>
<evidence type="ECO:0000313" key="7">
    <source>
        <dbReference type="EMBL" id="MCO5397561.1"/>
    </source>
</evidence>
<dbReference type="SMART" id="SM00421">
    <property type="entry name" value="HTH_LUXR"/>
    <property type="match status" value="1"/>
</dbReference>
<feature type="domain" description="HTH luxR-type" evidence="5">
    <location>
        <begin position="142"/>
        <end position="209"/>
    </location>
</feature>
<keyword evidence="2" id="KW-0238">DNA-binding</keyword>
<dbReference type="EMBL" id="JAMXHT010000002">
    <property type="protein sequence ID" value="MCO5397561.1"/>
    <property type="molecule type" value="Genomic_DNA"/>
</dbReference>
<feature type="modified residue" description="4-aspartylphosphate" evidence="4">
    <location>
        <position position="62"/>
    </location>
</feature>
<feature type="domain" description="Response regulatory" evidence="6">
    <location>
        <begin position="13"/>
        <end position="126"/>
    </location>
</feature>
<protein>
    <submittedName>
        <fullName evidence="7">Response regulator</fullName>
    </submittedName>
</protein>
<evidence type="ECO:0000256" key="1">
    <source>
        <dbReference type="ARBA" id="ARBA00023015"/>
    </source>
</evidence>
<dbReference type="Pfam" id="PF00196">
    <property type="entry name" value="GerE"/>
    <property type="match status" value="1"/>
</dbReference>
<dbReference type="CDD" id="cd06170">
    <property type="entry name" value="LuxR_C_like"/>
    <property type="match status" value="1"/>
</dbReference>
<evidence type="ECO:0000259" key="6">
    <source>
        <dbReference type="PROSITE" id="PS50110"/>
    </source>
</evidence>
<dbReference type="InterPro" id="IPR011006">
    <property type="entry name" value="CheY-like_superfamily"/>
</dbReference>
<dbReference type="SMART" id="SM00448">
    <property type="entry name" value="REC"/>
    <property type="match status" value="1"/>
</dbReference>
<dbReference type="Proteomes" id="UP001162811">
    <property type="component" value="Unassembled WGS sequence"/>
</dbReference>
<dbReference type="RefSeq" id="WP_252677387.1">
    <property type="nucleotide sequence ID" value="NZ_JAMXHT010000002.1"/>
</dbReference>
<organism evidence="7 8">
    <name type="scientific">Ralstonia soli</name>
    <dbReference type="NCBI Taxonomy" id="2953896"/>
    <lineage>
        <taxon>Bacteria</taxon>
        <taxon>Pseudomonadati</taxon>
        <taxon>Pseudomonadota</taxon>
        <taxon>Betaproteobacteria</taxon>
        <taxon>Burkholderiales</taxon>
        <taxon>Burkholderiaceae</taxon>
        <taxon>Ralstonia</taxon>
    </lineage>
</organism>
<reference evidence="7" key="2">
    <citation type="journal article" date="2023" name="Front. Microbiol.">
        <title>Ralstonia chuxiongensis sp. nov., Ralstonia mojiangensis sp. nov., and Ralstonia soli sp. nov., isolated from tobacco fields, are three novel species in the family Burkholderiaceae.</title>
        <authorList>
            <person name="Lu C.H."/>
            <person name="Zhang Y.Y."/>
            <person name="Jiang N."/>
            <person name="Chen W."/>
            <person name="Shao X."/>
            <person name="Zhao Z.M."/>
            <person name="Lu W.L."/>
            <person name="Hu X."/>
            <person name="Xi Y.X."/>
            <person name="Zou S.Y."/>
            <person name="Wei Q.J."/>
            <person name="Lin Z.L."/>
            <person name="Gong L."/>
            <person name="Gai X.T."/>
            <person name="Zhang L.Q."/>
            <person name="Li J.Y."/>
            <person name="Jin Y."/>
            <person name="Xia Z.Y."/>
        </authorList>
    </citation>
    <scope>NUCLEOTIDE SEQUENCE</scope>
    <source>
        <strain evidence="7">21MJYT02-11</strain>
    </source>
</reference>
<comment type="caution">
    <text evidence="7">The sequence shown here is derived from an EMBL/GenBank/DDBJ whole genome shotgun (WGS) entry which is preliminary data.</text>
</comment>
<dbReference type="PROSITE" id="PS50043">
    <property type="entry name" value="HTH_LUXR_2"/>
    <property type="match status" value="1"/>
</dbReference>
<dbReference type="InterPro" id="IPR001789">
    <property type="entry name" value="Sig_transdc_resp-reg_receiver"/>
</dbReference>
<name>A0ABT1AGV6_9RALS</name>
<dbReference type="Gene3D" id="1.10.10.10">
    <property type="entry name" value="Winged helix-like DNA-binding domain superfamily/Winged helix DNA-binding domain"/>
    <property type="match status" value="1"/>
</dbReference>
<keyword evidence="4" id="KW-0597">Phosphoprotein</keyword>
<dbReference type="PANTHER" id="PTHR44688">
    <property type="entry name" value="DNA-BINDING TRANSCRIPTIONAL ACTIVATOR DEVR_DOSR"/>
    <property type="match status" value="1"/>
</dbReference>
<dbReference type="InterPro" id="IPR036388">
    <property type="entry name" value="WH-like_DNA-bd_sf"/>
</dbReference>
<keyword evidence="1" id="KW-0805">Transcription regulation</keyword>
<reference evidence="7" key="1">
    <citation type="submission" date="2022-06" db="EMBL/GenBank/DDBJ databases">
        <authorList>
            <person name="Lu C.-H."/>
        </authorList>
    </citation>
    <scope>NUCLEOTIDE SEQUENCE</scope>
    <source>
        <strain evidence="7">21MJYT02-11</strain>
    </source>
</reference>
<dbReference type="SUPFAM" id="SSF52172">
    <property type="entry name" value="CheY-like"/>
    <property type="match status" value="1"/>
</dbReference>
<dbReference type="Pfam" id="PF00072">
    <property type="entry name" value="Response_reg"/>
    <property type="match status" value="1"/>
</dbReference>
<accession>A0ABT1AGV6</accession>
<dbReference type="Gene3D" id="3.40.50.2300">
    <property type="match status" value="1"/>
</dbReference>
<gene>
    <name evidence="7" type="ORF">NG900_05025</name>
</gene>
<dbReference type="PROSITE" id="PS50110">
    <property type="entry name" value="RESPONSE_REGULATORY"/>
    <property type="match status" value="1"/>
</dbReference>
<evidence type="ECO:0000256" key="4">
    <source>
        <dbReference type="PROSITE-ProRule" id="PRU00169"/>
    </source>
</evidence>
<evidence type="ECO:0000259" key="5">
    <source>
        <dbReference type="PROSITE" id="PS50043"/>
    </source>
</evidence>
<dbReference type="InterPro" id="IPR000792">
    <property type="entry name" value="Tscrpt_reg_LuxR_C"/>
</dbReference>